<dbReference type="InterPro" id="IPR036396">
    <property type="entry name" value="Cyt_P450_sf"/>
</dbReference>
<evidence type="ECO:0000256" key="1">
    <source>
        <dbReference type="ARBA" id="ARBA00001971"/>
    </source>
</evidence>
<evidence type="ECO:0000313" key="10">
    <source>
        <dbReference type="Proteomes" id="UP000694867"/>
    </source>
</evidence>
<comment type="similarity">
    <text evidence="2 9">Belongs to the cytochrome P450 family.</text>
</comment>
<evidence type="ECO:0000256" key="4">
    <source>
        <dbReference type="ARBA" id="ARBA00022723"/>
    </source>
</evidence>
<name>A0AAJ6QZ81_9ACAR</name>
<comment type="cofactor">
    <cofactor evidence="1 8">
        <name>heme</name>
        <dbReference type="ChEBI" id="CHEBI:30413"/>
    </cofactor>
</comment>
<dbReference type="GO" id="GO:0004497">
    <property type="term" value="F:monooxygenase activity"/>
    <property type="evidence" value="ECO:0007669"/>
    <property type="project" value="UniProtKB-KW"/>
</dbReference>
<dbReference type="PANTHER" id="PTHR24279">
    <property type="entry name" value="CYTOCHROME P450"/>
    <property type="match status" value="1"/>
</dbReference>
<dbReference type="InterPro" id="IPR050479">
    <property type="entry name" value="CYP11_CYP27_families"/>
</dbReference>
<dbReference type="InterPro" id="IPR002401">
    <property type="entry name" value="Cyt_P450_E_grp-I"/>
</dbReference>
<dbReference type="GO" id="GO:0016705">
    <property type="term" value="F:oxidoreductase activity, acting on paired donors, with incorporation or reduction of molecular oxygen"/>
    <property type="evidence" value="ECO:0007669"/>
    <property type="project" value="InterPro"/>
</dbReference>
<evidence type="ECO:0000256" key="8">
    <source>
        <dbReference type="PIRSR" id="PIRSR602401-1"/>
    </source>
</evidence>
<dbReference type="GeneID" id="100903435"/>
<dbReference type="Proteomes" id="UP000694867">
    <property type="component" value="Unplaced"/>
</dbReference>
<evidence type="ECO:0000256" key="9">
    <source>
        <dbReference type="RuleBase" id="RU000461"/>
    </source>
</evidence>
<dbReference type="PANTHER" id="PTHR24279:SF120">
    <property type="entry name" value="CYTOCHROME P450"/>
    <property type="match status" value="1"/>
</dbReference>
<dbReference type="CDD" id="cd11054">
    <property type="entry name" value="CYP24A1-like"/>
    <property type="match status" value="1"/>
</dbReference>
<protein>
    <submittedName>
        <fullName evidence="11">Ecdysone 20-monooxygenase</fullName>
    </submittedName>
</protein>
<evidence type="ECO:0000313" key="11">
    <source>
        <dbReference type="RefSeq" id="XP_003748577.1"/>
    </source>
</evidence>
<keyword evidence="4 8" id="KW-0479">Metal-binding</keyword>
<dbReference type="PRINTS" id="PR00385">
    <property type="entry name" value="P450"/>
</dbReference>
<evidence type="ECO:0000256" key="5">
    <source>
        <dbReference type="ARBA" id="ARBA00023002"/>
    </source>
</evidence>
<dbReference type="InterPro" id="IPR017972">
    <property type="entry name" value="Cyt_P450_CS"/>
</dbReference>
<dbReference type="AlphaFoldDB" id="A0AAJ6QZ81"/>
<keyword evidence="7 9" id="KW-0503">Monooxygenase</keyword>
<keyword evidence="5 9" id="KW-0560">Oxidoreductase</keyword>
<dbReference type="RefSeq" id="XP_003748577.1">
    <property type="nucleotide sequence ID" value="XM_003748529.2"/>
</dbReference>
<dbReference type="GO" id="GO:0020037">
    <property type="term" value="F:heme binding"/>
    <property type="evidence" value="ECO:0007669"/>
    <property type="project" value="InterPro"/>
</dbReference>
<feature type="binding site" description="axial binding residue" evidence="8">
    <location>
        <position position="425"/>
    </location>
    <ligand>
        <name>heme</name>
        <dbReference type="ChEBI" id="CHEBI:30413"/>
    </ligand>
    <ligandPart>
        <name>Fe</name>
        <dbReference type="ChEBI" id="CHEBI:18248"/>
    </ligandPart>
</feature>
<keyword evidence="10" id="KW-1185">Reference proteome</keyword>
<dbReference type="GO" id="GO:0005506">
    <property type="term" value="F:iron ion binding"/>
    <property type="evidence" value="ECO:0007669"/>
    <property type="project" value="InterPro"/>
</dbReference>
<dbReference type="KEGG" id="goe:100903435"/>
<dbReference type="PRINTS" id="PR00463">
    <property type="entry name" value="EP450I"/>
</dbReference>
<evidence type="ECO:0000256" key="2">
    <source>
        <dbReference type="ARBA" id="ARBA00010617"/>
    </source>
</evidence>
<keyword evidence="6 8" id="KW-0408">Iron</keyword>
<keyword evidence="3 8" id="KW-0349">Heme</keyword>
<dbReference type="Pfam" id="PF00067">
    <property type="entry name" value="p450"/>
    <property type="match status" value="1"/>
</dbReference>
<dbReference type="SUPFAM" id="SSF48264">
    <property type="entry name" value="Cytochrome P450"/>
    <property type="match status" value="1"/>
</dbReference>
<gene>
    <name evidence="11" type="primary">LOC100903435</name>
</gene>
<sequence length="482" mass="55104">MNAQEIDKQRDGRTHGLTIKISSLSLFSEIPGPWPSFPLVGTNWQYWGQKQDLFQLHKAFEHKLLKYGPICKEEYQYRRPVVHLFHAESFPALFRSQGSCPIRPPNEFVCKYRREHPEKYSGVGLSNALGEEWRSMRLALAPVLRQMSAIHTKDMLDIQTEICDDWVRHLQESAQDGVVADIQELLYMLALESIFALCLEKRLGCFEGNPRAREMVQATKDLFECYQKLYYGSPLWKKVPTKPYLDFCKAEETVYRITEDFLREASATESQSRVLRALTTLPNFDWKDVQLTAMDFIVGGVFTITQSMAFLIHQIAINKRVQDKLVRTLRNAPIPATDPYLKACMKETFRISPTVPGVMRVLPEDTVLCDYHVPAGTAVFANSLIACRNEETFHRASEFIPERWLDGRPQFPFALLPFGFGARMCPGRHFAELEMCSAVASLLKKFEISSPMEQIPVKCIFVIAPEGEVPIEIQPRGNDGPD</sequence>
<organism evidence="10 11">
    <name type="scientific">Galendromus occidentalis</name>
    <name type="common">western predatory mite</name>
    <dbReference type="NCBI Taxonomy" id="34638"/>
    <lineage>
        <taxon>Eukaryota</taxon>
        <taxon>Metazoa</taxon>
        <taxon>Ecdysozoa</taxon>
        <taxon>Arthropoda</taxon>
        <taxon>Chelicerata</taxon>
        <taxon>Arachnida</taxon>
        <taxon>Acari</taxon>
        <taxon>Parasitiformes</taxon>
        <taxon>Mesostigmata</taxon>
        <taxon>Gamasina</taxon>
        <taxon>Phytoseioidea</taxon>
        <taxon>Phytoseiidae</taxon>
        <taxon>Typhlodrominae</taxon>
        <taxon>Galendromus</taxon>
    </lineage>
</organism>
<dbReference type="InterPro" id="IPR001128">
    <property type="entry name" value="Cyt_P450"/>
</dbReference>
<evidence type="ECO:0000256" key="6">
    <source>
        <dbReference type="ARBA" id="ARBA00023004"/>
    </source>
</evidence>
<reference evidence="11" key="1">
    <citation type="submission" date="2025-08" db="UniProtKB">
        <authorList>
            <consortium name="RefSeq"/>
        </authorList>
    </citation>
    <scope>IDENTIFICATION</scope>
</reference>
<dbReference type="Gene3D" id="1.10.630.10">
    <property type="entry name" value="Cytochrome P450"/>
    <property type="match status" value="1"/>
</dbReference>
<accession>A0AAJ6QZ81</accession>
<evidence type="ECO:0000256" key="7">
    <source>
        <dbReference type="ARBA" id="ARBA00023033"/>
    </source>
</evidence>
<evidence type="ECO:0000256" key="3">
    <source>
        <dbReference type="ARBA" id="ARBA00022617"/>
    </source>
</evidence>
<proteinExistence type="inferred from homology"/>
<dbReference type="PROSITE" id="PS00086">
    <property type="entry name" value="CYTOCHROME_P450"/>
    <property type="match status" value="1"/>
</dbReference>